<gene>
    <name evidence="1" type="ORF">Taro_026413</name>
</gene>
<proteinExistence type="predicted"/>
<sequence length="177" mass="19332">MRSAGASCGARRWRPWRCEDPLGFGSSKISRDFLCLTNLVDWEPFCVIACFYNFPHAPLPVVVLVLVVWATPRCGIPTVCLPADVVTTVHVTTSEEASPQSDVTLSEKVPATRCLSWLPFPSRWDRDRLGGCDSTWLASGVFCGRGQRVGGCPMVGLPLEPSGGMAENFLPAFSDQR</sequence>
<name>A0A843VBU4_COLES</name>
<protein>
    <submittedName>
        <fullName evidence="1">Uncharacterized protein</fullName>
    </submittedName>
</protein>
<dbReference type="EMBL" id="NMUH01001595">
    <property type="protein sequence ID" value="MQL93758.1"/>
    <property type="molecule type" value="Genomic_DNA"/>
</dbReference>
<organism evidence="1 2">
    <name type="scientific">Colocasia esculenta</name>
    <name type="common">Wild taro</name>
    <name type="synonym">Arum esculentum</name>
    <dbReference type="NCBI Taxonomy" id="4460"/>
    <lineage>
        <taxon>Eukaryota</taxon>
        <taxon>Viridiplantae</taxon>
        <taxon>Streptophyta</taxon>
        <taxon>Embryophyta</taxon>
        <taxon>Tracheophyta</taxon>
        <taxon>Spermatophyta</taxon>
        <taxon>Magnoliopsida</taxon>
        <taxon>Liliopsida</taxon>
        <taxon>Araceae</taxon>
        <taxon>Aroideae</taxon>
        <taxon>Colocasieae</taxon>
        <taxon>Colocasia</taxon>
    </lineage>
</organism>
<keyword evidence="2" id="KW-1185">Reference proteome</keyword>
<reference evidence="1" key="1">
    <citation type="submission" date="2017-07" db="EMBL/GenBank/DDBJ databases">
        <title>Taro Niue Genome Assembly and Annotation.</title>
        <authorList>
            <person name="Atibalentja N."/>
            <person name="Keating K."/>
            <person name="Fields C.J."/>
        </authorList>
    </citation>
    <scope>NUCLEOTIDE SEQUENCE</scope>
    <source>
        <strain evidence="1">Niue_2</strain>
        <tissue evidence="1">Leaf</tissue>
    </source>
</reference>
<evidence type="ECO:0000313" key="2">
    <source>
        <dbReference type="Proteomes" id="UP000652761"/>
    </source>
</evidence>
<comment type="caution">
    <text evidence="1">The sequence shown here is derived from an EMBL/GenBank/DDBJ whole genome shotgun (WGS) entry which is preliminary data.</text>
</comment>
<dbReference type="Proteomes" id="UP000652761">
    <property type="component" value="Unassembled WGS sequence"/>
</dbReference>
<dbReference type="AlphaFoldDB" id="A0A843VBU4"/>
<evidence type="ECO:0000313" key="1">
    <source>
        <dbReference type="EMBL" id="MQL93758.1"/>
    </source>
</evidence>
<accession>A0A843VBU4</accession>